<comment type="caution">
    <text evidence="2">The sequence shown here is derived from an EMBL/GenBank/DDBJ whole genome shotgun (WGS) entry which is preliminary data.</text>
</comment>
<evidence type="ECO:0000313" key="2">
    <source>
        <dbReference type="EMBL" id="KAA6379134.1"/>
    </source>
</evidence>
<proteinExistence type="predicted"/>
<accession>A0A5J4V9S6</accession>
<evidence type="ECO:0000256" key="1">
    <source>
        <dbReference type="SAM" id="MobiDB-lite"/>
    </source>
</evidence>
<dbReference type="AlphaFoldDB" id="A0A5J4V9S6"/>
<feature type="region of interest" description="Disordered" evidence="1">
    <location>
        <begin position="59"/>
        <end position="120"/>
    </location>
</feature>
<feature type="compositionally biased region" description="Basic residues" evidence="1">
    <location>
        <begin position="81"/>
        <end position="93"/>
    </location>
</feature>
<protein>
    <submittedName>
        <fullName evidence="2">Uncharacterized protein</fullName>
    </submittedName>
</protein>
<dbReference type="Proteomes" id="UP000324800">
    <property type="component" value="Unassembled WGS sequence"/>
</dbReference>
<evidence type="ECO:0000313" key="3">
    <source>
        <dbReference type="Proteomes" id="UP000324800"/>
    </source>
</evidence>
<reference evidence="2 3" key="1">
    <citation type="submission" date="2019-03" db="EMBL/GenBank/DDBJ databases">
        <title>Single cell metagenomics reveals metabolic interactions within the superorganism composed of flagellate Streblomastix strix and complex community of Bacteroidetes bacteria on its surface.</title>
        <authorList>
            <person name="Treitli S.C."/>
            <person name="Kolisko M."/>
            <person name="Husnik F."/>
            <person name="Keeling P."/>
            <person name="Hampl V."/>
        </authorList>
    </citation>
    <scope>NUCLEOTIDE SEQUENCE [LARGE SCALE GENOMIC DNA]</scope>
    <source>
        <strain evidence="2">ST1C</strain>
    </source>
</reference>
<sequence length="120" mass="14118">MFVKKLERLMKNCKNKPINQIKKKRKEVDEAKDDSEEIQNLLELNDQLNKYNGVLDENEDTLTTIKHKRPRGRRNEETKGGKRRNRNQTKKRYMQNDNDANETSQSYDSETPTSAQSSSD</sequence>
<dbReference type="EMBL" id="SNRW01008689">
    <property type="protein sequence ID" value="KAA6379134.1"/>
    <property type="molecule type" value="Genomic_DNA"/>
</dbReference>
<feature type="compositionally biased region" description="Polar residues" evidence="1">
    <location>
        <begin position="95"/>
        <end position="120"/>
    </location>
</feature>
<organism evidence="2 3">
    <name type="scientific">Streblomastix strix</name>
    <dbReference type="NCBI Taxonomy" id="222440"/>
    <lineage>
        <taxon>Eukaryota</taxon>
        <taxon>Metamonada</taxon>
        <taxon>Preaxostyla</taxon>
        <taxon>Oxymonadida</taxon>
        <taxon>Streblomastigidae</taxon>
        <taxon>Streblomastix</taxon>
    </lineage>
</organism>
<gene>
    <name evidence="2" type="ORF">EZS28_025339</name>
</gene>
<name>A0A5J4V9S6_9EUKA</name>